<dbReference type="FunFam" id="3.20.20.80:FF:000002">
    <property type="entry name" value="Glucan endo-1,3-beta-glucosidase 3"/>
    <property type="match status" value="1"/>
</dbReference>
<dbReference type="SUPFAM" id="SSF51445">
    <property type="entry name" value="(Trans)glycosidases"/>
    <property type="match status" value="1"/>
</dbReference>
<dbReference type="Gene3D" id="3.20.20.80">
    <property type="entry name" value="Glycosidases"/>
    <property type="match status" value="1"/>
</dbReference>
<dbReference type="EMBL" id="BSEH01000379">
    <property type="protein sequence ID" value="GLJ58435.1"/>
    <property type="molecule type" value="Genomic_DNA"/>
</dbReference>
<reference evidence="11" key="1">
    <citation type="submission" date="2022-12" db="EMBL/GenBank/DDBJ databases">
        <title>Chromosome-Level Genome Assembly of Japanese Cedar (Cryptomeriajaponica D. Don).</title>
        <authorList>
            <person name="Fujino T."/>
            <person name="Yamaguchi K."/>
            <person name="Yokoyama T."/>
            <person name="Hamanaka T."/>
            <person name="Harazono Y."/>
            <person name="Kamada H."/>
            <person name="Kobayashi W."/>
            <person name="Ujino-Ihara T."/>
            <person name="Uchiyama K."/>
            <person name="Matsumoto A."/>
            <person name="Izuno A."/>
            <person name="Tsumura Y."/>
            <person name="Toyoda A."/>
            <person name="Shigenobu S."/>
            <person name="Moriguchi Y."/>
            <person name="Ueno S."/>
            <person name="Kasahara M."/>
        </authorList>
    </citation>
    <scope>NUCLEOTIDE SEQUENCE</scope>
</reference>
<evidence type="ECO:0000313" key="12">
    <source>
        <dbReference type="Proteomes" id="UP001234787"/>
    </source>
</evidence>
<evidence type="ECO:0000256" key="7">
    <source>
        <dbReference type="ARBA" id="ARBA00023157"/>
    </source>
</evidence>
<feature type="signal peptide" evidence="10">
    <location>
        <begin position="1"/>
        <end position="25"/>
    </location>
</feature>
<comment type="similarity">
    <text evidence="2 9">Belongs to the glycosyl hydrolase 17 family.</text>
</comment>
<keyword evidence="4 10" id="KW-0732">Signal</keyword>
<keyword evidence="8" id="KW-0326">Glycosidase</keyword>
<keyword evidence="5" id="KW-0378">Hydrolase</keyword>
<evidence type="ECO:0000256" key="9">
    <source>
        <dbReference type="RuleBase" id="RU004335"/>
    </source>
</evidence>
<evidence type="ECO:0000256" key="3">
    <source>
        <dbReference type="ARBA" id="ARBA00012780"/>
    </source>
</evidence>
<evidence type="ECO:0000256" key="2">
    <source>
        <dbReference type="ARBA" id="ARBA00008773"/>
    </source>
</evidence>
<comment type="caution">
    <text evidence="11">The sequence shown here is derived from an EMBL/GenBank/DDBJ whole genome shotgun (WGS) entry which is preliminary data.</text>
</comment>
<dbReference type="GO" id="GO:0006952">
    <property type="term" value="P:defense response"/>
    <property type="evidence" value="ECO:0007669"/>
    <property type="project" value="UniProtKB-KW"/>
</dbReference>
<dbReference type="Proteomes" id="UP001234787">
    <property type="component" value="Unassembled WGS sequence"/>
</dbReference>
<comment type="catalytic activity">
    <reaction evidence="1">
        <text>Hydrolysis of (1-&gt;3)-beta-D-glucosidic linkages in (1-&gt;3)-beta-D-glucans.</text>
        <dbReference type="EC" id="3.2.1.39"/>
    </reaction>
</comment>
<keyword evidence="7" id="KW-1015">Disulfide bond</keyword>
<organism evidence="11 12">
    <name type="scientific">Cryptomeria japonica</name>
    <name type="common">Japanese cedar</name>
    <name type="synonym">Cupressus japonica</name>
    <dbReference type="NCBI Taxonomy" id="3369"/>
    <lineage>
        <taxon>Eukaryota</taxon>
        <taxon>Viridiplantae</taxon>
        <taxon>Streptophyta</taxon>
        <taxon>Embryophyta</taxon>
        <taxon>Tracheophyta</taxon>
        <taxon>Spermatophyta</taxon>
        <taxon>Pinopsida</taxon>
        <taxon>Pinidae</taxon>
        <taxon>Conifers II</taxon>
        <taxon>Cupressales</taxon>
        <taxon>Cupressaceae</taxon>
        <taxon>Cryptomeria</taxon>
    </lineage>
</organism>
<evidence type="ECO:0000256" key="1">
    <source>
        <dbReference type="ARBA" id="ARBA00000382"/>
    </source>
</evidence>
<dbReference type="GO" id="GO:0042973">
    <property type="term" value="F:glucan endo-1,3-beta-D-glucosidase activity"/>
    <property type="evidence" value="ECO:0007669"/>
    <property type="project" value="UniProtKB-EC"/>
</dbReference>
<name>A0AAD3RR47_CRYJA</name>
<dbReference type="PANTHER" id="PTHR32227">
    <property type="entry name" value="GLUCAN ENDO-1,3-BETA-GLUCOSIDASE BG1-RELATED-RELATED"/>
    <property type="match status" value="1"/>
</dbReference>
<dbReference type="EC" id="3.2.1.39" evidence="3"/>
<evidence type="ECO:0000256" key="10">
    <source>
        <dbReference type="SAM" id="SignalP"/>
    </source>
</evidence>
<dbReference type="AlphaFoldDB" id="A0AAD3RR47"/>
<gene>
    <name evidence="11" type="ORF">SUGI_1449100</name>
</gene>
<dbReference type="InterPro" id="IPR000490">
    <property type="entry name" value="Glyco_hydro_17"/>
</dbReference>
<feature type="chain" id="PRO_5042235728" description="glucan endo-1,3-beta-D-glucosidase" evidence="10">
    <location>
        <begin position="26"/>
        <end position="382"/>
    </location>
</feature>
<evidence type="ECO:0000256" key="5">
    <source>
        <dbReference type="ARBA" id="ARBA00022801"/>
    </source>
</evidence>
<dbReference type="InterPro" id="IPR044965">
    <property type="entry name" value="Glyco_hydro_17_plant"/>
</dbReference>
<keyword evidence="6" id="KW-0611">Plant defense</keyword>
<evidence type="ECO:0000313" key="11">
    <source>
        <dbReference type="EMBL" id="GLJ58435.1"/>
    </source>
</evidence>
<proteinExistence type="inferred from homology"/>
<protein>
    <recommendedName>
        <fullName evidence="3">glucan endo-1,3-beta-D-glucosidase</fullName>
        <ecNumber evidence="3">3.2.1.39</ecNumber>
    </recommendedName>
</protein>
<sequence>MLPSSIMRTLLICVCMTILYNSISGDCNKAAVRNALIRDNNLAEEEEVVIYLVLIYQARFFNKIGVNNGMAGNNLPTPEQAVALMQNNNIGKLRIFDAQPDTLKAYTNSGIEIIVSVTNDELQNISSSQEVADKWVKDNIQAYYPATNIKYISLGEQALETPEYGTYVLSALNNIQLAIEKANLQDKIRVSATNGRAVIPASFFPSKGAFSDSVKDRMRSFLQFLEDHGSPYMANVYPFFGYLENTSISLDYALFKSTAPTVRDEGRIYSNLFDALVDTIYSAMEALGFTDIPIVVTGSGWPSDGTGDNAHVATMENAQTYSNNLIKHVLSNAGTPKRPGKSMEVFIFALFNENLKTGDETERHFGLFYPNKTLVYPVNFYP</sequence>
<evidence type="ECO:0000256" key="6">
    <source>
        <dbReference type="ARBA" id="ARBA00022821"/>
    </source>
</evidence>
<accession>A0AAD3RR47</accession>
<evidence type="ECO:0000256" key="4">
    <source>
        <dbReference type="ARBA" id="ARBA00022729"/>
    </source>
</evidence>
<evidence type="ECO:0000256" key="8">
    <source>
        <dbReference type="ARBA" id="ARBA00023295"/>
    </source>
</evidence>
<keyword evidence="12" id="KW-1185">Reference proteome</keyword>
<dbReference type="Pfam" id="PF00332">
    <property type="entry name" value="Glyco_hydro_17"/>
    <property type="match status" value="1"/>
</dbReference>
<dbReference type="GO" id="GO:0005975">
    <property type="term" value="P:carbohydrate metabolic process"/>
    <property type="evidence" value="ECO:0007669"/>
    <property type="project" value="InterPro"/>
</dbReference>
<dbReference type="InterPro" id="IPR017853">
    <property type="entry name" value="GH"/>
</dbReference>